<name>A0A1Y2CJZ2_9FUNG</name>
<evidence type="ECO:0000313" key="2">
    <source>
        <dbReference type="EMBL" id="ORY47338.1"/>
    </source>
</evidence>
<accession>A0A1Y2CJZ2</accession>
<reference evidence="2 3" key="1">
    <citation type="submission" date="2016-07" db="EMBL/GenBank/DDBJ databases">
        <title>Pervasive Adenine N6-methylation of Active Genes in Fungi.</title>
        <authorList>
            <consortium name="DOE Joint Genome Institute"/>
            <person name="Mondo S.J."/>
            <person name="Dannebaum R.O."/>
            <person name="Kuo R.C."/>
            <person name="Labutti K."/>
            <person name="Haridas S."/>
            <person name="Kuo A."/>
            <person name="Salamov A."/>
            <person name="Ahrendt S.R."/>
            <person name="Lipzen A."/>
            <person name="Sullivan W."/>
            <person name="Andreopoulos W.B."/>
            <person name="Clum A."/>
            <person name="Lindquist E."/>
            <person name="Daum C."/>
            <person name="Ramamoorthy G.K."/>
            <person name="Gryganskyi A."/>
            <person name="Culley D."/>
            <person name="Magnuson J.K."/>
            <person name="James T.Y."/>
            <person name="O'Malley M.A."/>
            <person name="Stajich J.E."/>
            <person name="Spatafora J.W."/>
            <person name="Visel A."/>
            <person name="Grigoriev I.V."/>
        </authorList>
    </citation>
    <scope>NUCLEOTIDE SEQUENCE [LARGE SCALE GENOMIC DNA]</scope>
    <source>
        <strain evidence="2 3">JEL800</strain>
    </source>
</reference>
<dbReference type="Proteomes" id="UP000193642">
    <property type="component" value="Unassembled WGS sequence"/>
</dbReference>
<dbReference type="AlphaFoldDB" id="A0A1Y2CJZ2"/>
<feature type="compositionally biased region" description="Low complexity" evidence="1">
    <location>
        <begin position="309"/>
        <end position="318"/>
    </location>
</feature>
<evidence type="ECO:0000313" key="3">
    <source>
        <dbReference type="Proteomes" id="UP000193642"/>
    </source>
</evidence>
<proteinExistence type="predicted"/>
<comment type="caution">
    <text evidence="2">The sequence shown here is derived from an EMBL/GenBank/DDBJ whole genome shotgun (WGS) entry which is preliminary data.</text>
</comment>
<feature type="compositionally biased region" description="Polar residues" evidence="1">
    <location>
        <begin position="324"/>
        <end position="336"/>
    </location>
</feature>
<keyword evidence="3" id="KW-1185">Reference proteome</keyword>
<dbReference type="EMBL" id="MCGO01000014">
    <property type="protein sequence ID" value="ORY47338.1"/>
    <property type="molecule type" value="Genomic_DNA"/>
</dbReference>
<gene>
    <name evidence="2" type="ORF">BCR33DRAFT_807654</name>
</gene>
<organism evidence="2 3">
    <name type="scientific">Rhizoclosmatium globosum</name>
    <dbReference type="NCBI Taxonomy" id="329046"/>
    <lineage>
        <taxon>Eukaryota</taxon>
        <taxon>Fungi</taxon>
        <taxon>Fungi incertae sedis</taxon>
        <taxon>Chytridiomycota</taxon>
        <taxon>Chytridiomycota incertae sedis</taxon>
        <taxon>Chytridiomycetes</taxon>
        <taxon>Chytridiales</taxon>
        <taxon>Chytriomycetaceae</taxon>
        <taxon>Rhizoclosmatium</taxon>
    </lineage>
</organism>
<feature type="region of interest" description="Disordered" evidence="1">
    <location>
        <begin position="295"/>
        <end position="336"/>
    </location>
</feature>
<protein>
    <submittedName>
        <fullName evidence="2">Uncharacterized protein</fullName>
    </submittedName>
</protein>
<sequence>MMWWIPDHKLGWQSAIYRGKPRLSFGGYTSTSAIEITLFPTEDFGIVACATKPCHLPRAMSNVAADFLLEVNPGPWVPRMETAPFPFVSTEYEVVNDPTDHLKPTPPPRSPHYYVGTYTSPIAPNVAFKITQTNGYLVIRFLNGHSESLQPTSQLFHLDNGIVTLQVSSYPNRLILTGTFYISTKTFFPPHLSYAAMQTKTVESNLKQDQMDKKNSRLLYPSHDLTNGLKFHKSVPYVATTTTAPVQPPTTAKILQQDQRQAHHPQPCHRVEHQTIPDKPRMLHYRQLQVIPLHQLHPSPPRSRQSSNATPAAVSTAPPTIPTRKTSTGADANSPMCTNATLDKLLSVVINLSLKKRRTMNLTGVWTM</sequence>
<feature type="region of interest" description="Disordered" evidence="1">
    <location>
        <begin position="254"/>
        <end position="276"/>
    </location>
</feature>
<evidence type="ECO:0000256" key="1">
    <source>
        <dbReference type="SAM" id="MobiDB-lite"/>
    </source>
</evidence>
<dbReference type="OrthoDB" id="5946976at2759"/>